<evidence type="ECO:0000313" key="2">
    <source>
        <dbReference type="EMBL" id="MFD0800824.1"/>
    </source>
</evidence>
<accession>A0ABW3BDG4</accession>
<comment type="caution">
    <text evidence="2">The sequence shown here is derived from an EMBL/GenBank/DDBJ whole genome shotgun (WGS) entry which is preliminary data.</text>
</comment>
<dbReference type="Proteomes" id="UP001596956">
    <property type="component" value="Unassembled WGS sequence"/>
</dbReference>
<reference evidence="3" key="1">
    <citation type="journal article" date="2019" name="Int. J. Syst. Evol. Microbiol.">
        <title>The Global Catalogue of Microorganisms (GCM) 10K type strain sequencing project: providing services to taxonomists for standard genome sequencing and annotation.</title>
        <authorList>
            <consortium name="The Broad Institute Genomics Platform"/>
            <consortium name="The Broad Institute Genome Sequencing Center for Infectious Disease"/>
            <person name="Wu L."/>
            <person name="Ma J."/>
        </authorList>
    </citation>
    <scope>NUCLEOTIDE SEQUENCE [LARGE SCALE GENOMIC DNA]</scope>
    <source>
        <strain evidence="3">CCUG 63369</strain>
    </source>
</reference>
<evidence type="ECO:0000256" key="1">
    <source>
        <dbReference type="SAM" id="MobiDB-lite"/>
    </source>
</evidence>
<feature type="compositionally biased region" description="Low complexity" evidence="1">
    <location>
        <begin position="18"/>
        <end position="33"/>
    </location>
</feature>
<protein>
    <recommendedName>
        <fullName evidence="4">YD repeat-containing protein</fullName>
    </recommendedName>
</protein>
<sequence>MGKRSDRTVSTHPDGSMTATLTTYDTDGTPIATTTTTYGADDAVTTTHIEE</sequence>
<evidence type="ECO:0008006" key="4">
    <source>
        <dbReference type="Google" id="ProtNLM"/>
    </source>
</evidence>
<proteinExistence type="predicted"/>
<dbReference type="EMBL" id="JBHTHR010000104">
    <property type="protein sequence ID" value="MFD0800824.1"/>
    <property type="molecule type" value="Genomic_DNA"/>
</dbReference>
<gene>
    <name evidence="2" type="ORF">ACFQZU_05760</name>
</gene>
<name>A0ABW3BDG4_9ACTN</name>
<keyword evidence="3" id="KW-1185">Reference proteome</keyword>
<feature type="region of interest" description="Disordered" evidence="1">
    <location>
        <begin position="1"/>
        <end position="33"/>
    </location>
</feature>
<evidence type="ECO:0000313" key="3">
    <source>
        <dbReference type="Proteomes" id="UP001596956"/>
    </source>
</evidence>
<organism evidence="2 3">
    <name type="scientific">Streptomonospora algeriensis</name>
    <dbReference type="NCBI Taxonomy" id="995084"/>
    <lineage>
        <taxon>Bacteria</taxon>
        <taxon>Bacillati</taxon>
        <taxon>Actinomycetota</taxon>
        <taxon>Actinomycetes</taxon>
        <taxon>Streptosporangiales</taxon>
        <taxon>Nocardiopsidaceae</taxon>
        <taxon>Streptomonospora</taxon>
    </lineage>
</organism>